<comment type="caution">
    <text evidence="2">The sequence shown here is derived from an EMBL/GenBank/DDBJ whole genome shotgun (WGS) entry which is preliminary data.</text>
</comment>
<sequence>MDRLSTLRRRQNCCDFEMPTRKPEPTPPTTPEDDEEDEPEAPPPPVAARPEKTKSIYTKPIDEEVKNEALAYDKRDIANNNNAPATMTPAPTTTSAVKTRKKKLTEDEIMDKIRSIVSV</sequence>
<feature type="region of interest" description="Disordered" evidence="1">
    <location>
        <begin position="78"/>
        <end position="103"/>
    </location>
</feature>
<evidence type="ECO:0000313" key="3">
    <source>
        <dbReference type="Proteomes" id="UP000499080"/>
    </source>
</evidence>
<organism evidence="2 3">
    <name type="scientific">Araneus ventricosus</name>
    <name type="common">Orbweaver spider</name>
    <name type="synonym">Epeira ventricosa</name>
    <dbReference type="NCBI Taxonomy" id="182803"/>
    <lineage>
        <taxon>Eukaryota</taxon>
        <taxon>Metazoa</taxon>
        <taxon>Ecdysozoa</taxon>
        <taxon>Arthropoda</taxon>
        <taxon>Chelicerata</taxon>
        <taxon>Arachnida</taxon>
        <taxon>Araneae</taxon>
        <taxon>Araneomorphae</taxon>
        <taxon>Entelegynae</taxon>
        <taxon>Araneoidea</taxon>
        <taxon>Araneidae</taxon>
        <taxon>Araneus</taxon>
    </lineage>
</organism>
<dbReference type="AlphaFoldDB" id="A0A4Y2N4E1"/>
<feature type="compositionally biased region" description="Basic residues" evidence="1">
    <location>
        <begin position="1"/>
        <end position="11"/>
    </location>
</feature>
<feature type="non-terminal residue" evidence="2">
    <location>
        <position position="119"/>
    </location>
</feature>
<gene>
    <name evidence="2" type="ORF">AVEN_4142_1</name>
</gene>
<dbReference type="EMBL" id="BGPR01008505">
    <property type="protein sequence ID" value="GBN34265.1"/>
    <property type="molecule type" value="Genomic_DNA"/>
</dbReference>
<name>A0A4Y2N4E1_ARAVE</name>
<reference evidence="2 3" key="1">
    <citation type="journal article" date="2019" name="Sci. Rep.">
        <title>Orb-weaving spider Araneus ventricosus genome elucidates the spidroin gene catalogue.</title>
        <authorList>
            <person name="Kono N."/>
            <person name="Nakamura H."/>
            <person name="Ohtoshi R."/>
            <person name="Moran D.A.P."/>
            <person name="Shinohara A."/>
            <person name="Yoshida Y."/>
            <person name="Fujiwara M."/>
            <person name="Mori M."/>
            <person name="Tomita M."/>
            <person name="Arakawa K."/>
        </authorList>
    </citation>
    <scope>NUCLEOTIDE SEQUENCE [LARGE SCALE GENOMIC DNA]</scope>
</reference>
<feature type="compositionally biased region" description="Low complexity" evidence="1">
    <location>
        <begin position="78"/>
        <end position="94"/>
    </location>
</feature>
<proteinExistence type="predicted"/>
<evidence type="ECO:0000313" key="2">
    <source>
        <dbReference type="EMBL" id="GBN34265.1"/>
    </source>
</evidence>
<protein>
    <submittedName>
        <fullName evidence="2">Uncharacterized protein</fullName>
    </submittedName>
</protein>
<keyword evidence="3" id="KW-1185">Reference proteome</keyword>
<feature type="compositionally biased region" description="Acidic residues" evidence="1">
    <location>
        <begin position="31"/>
        <end position="40"/>
    </location>
</feature>
<dbReference type="Proteomes" id="UP000499080">
    <property type="component" value="Unassembled WGS sequence"/>
</dbReference>
<feature type="compositionally biased region" description="Basic and acidic residues" evidence="1">
    <location>
        <begin position="49"/>
        <end position="61"/>
    </location>
</feature>
<accession>A0A4Y2N4E1</accession>
<feature type="region of interest" description="Disordered" evidence="1">
    <location>
        <begin position="1"/>
        <end position="61"/>
    </location>
</feature>
<evidence type="ECO:0000256" key="1">
    <source>
        <dbReference type="SAM" id="MobiDB-lite"/>
    </source>
</evidence>